<feature type="transmembrane region" description="Helical" evidence="1">
    <location>
        <begin position="75"/>
        <end position="92"/>
    </location>
</feature>
<organism evidence="2 3">
    <name type="scientific">Amycolatopsis iheyensis</name>
    <dbReference type="NCBI Taxonomy" id="2945988"/>
    <lineage>
        <taxon>Bacteria</taxon>
        <taxon>Bacillati</taxon>
        <taxon>Actinomycetota</taxon>
        <taxon>Actinomycetes</taxon>
        <taxon>Pseudonocardiales</taxon>
        <taxon>Pseudonocardiaceae</taxon>
        <taxon>Amycolatopsis</taxon>
    </lineage>
</organism>
<comment type="caution">
    <text evidence="2">The sequence shown here is derived from an EMBL/GenBank/DDBJ whole genome shotgun (WGS) entry which is preliminary data.</text>
</comment>
<accession>A0A9X2NNR0</accession>
<feature type="transmembrane region" description="Helical" evidence="1">
    <location>
        <begin position="119"/>
        <end position="138"/>
    </location>
</feature>
<dbReference type="AlphaFoldDB" id="A0A9X2NNR0"/>
<reference evidence="2" key="1">
    <citation type="submission" date="2022-06" db="EMBL/GenBank/DDBJ databases">
        <title>Amycolatopsis iheyaensis sp. nov., a new species of the genus Amycolatopsis isolated from soil in Iheya island, Japan.</title>
        <authorList>
            <person name="Ngamcharungchit C."/>
            <person name="Kanto H."/>
            <person name="Take A."/>
            <person name="Intra B."/>
            <person name="Matsumoto A."/>
            <person name="Panbangred W."/>
            <person name="Inahashi Y."/>
        </authorList>
    </citation>
    <scope>NUCLEOTIDE SEQUENCE</scope>
    <source>
        <strain evidence="2">OK19-0408</strain>
    </source>
</reference>
<dbReference type="Proteomes" id="UP001144096">
    <property type="component" value="Unassembled WGS sequence"/>
</dbReference>
<sequence length="323" mass="34798">MIDMVALPQLGAHPRDMGGGKFLDGVAAAGERKAARDRDRTRRRAAIERAVRMPALIGAGILALVAWWLSGWEMWPWLFGGVGVLVAVLVVARRVPPVWRVTVPLLVVGVWLLTYVDPWWWVLLAGVAVTGAAVAALVMLRLQMRRWQTLAALTLGVVMVAAGWVMLAVDSARHARQTQQELDQAHDEAVARILPRTPASMVDFLAERIARPTPDAVADACFVFAPAAGRQLADARHVLDCPAAIRAMAAEVTAAGDYVNNLYLSGQASRSNPDGTLSVDACHLDFSGMTDDTPHANPGPQIGRLTLAQQRGQGNLIVGYRSC</sequence>
<dbReference type="EMBL" id="JAMXQV010000041">
    <property type="protein sequence ID" value="MCR6490144.1"/>
    <property type="molecule type" value="Genomic_DNA"/>
</dbReference>
<evidence type="ECO:0000313" key="3">
    <source>
        <dbReference type="Proteomes" id="UP001144096"/>
    </source>
</evidence>
<feature type="transmembrane region" description="Helical" evidence="1">
    <location>
        <begin position="50"/>
        <end position="69"/>
    </location>
</feature>
<feature type="transmembrane region" description="Helical" evidence="1">
    <location>
        <begin position="97"/>
        <end position="113"/>
    </location>
</feature>
<keyword evidence="1" id="KW-0472">Membrane</keyword>
<evidence type="ECO:0000313" key="2">
    <source>
        <dbReference type="EMBL" id="MCR6490144.1"/>
    </source>
</evidence>
<keyword evidence="3" id="KW-1185">Reference proteome</keyword>
<evidence type="ECO:0000256" key="1">
    <source>
        <dbReference type="SAM" id="Phobius"/>
    </source>
</evidence>
<protein>
    <submittedName>
        <fullName evidence="2">Uncharacterized protein</fullName>
    </submittedName>
</protein>
<feature type="transmembrane region" description="Helical" evidence="1">
    <location>
        <begin position="150"/>
        <end position="169"/>
    </location>
</feature>
<name>A0A9X2NNR0_9PSEU</name>
<keyword evidence="1" id="KW-1133">Transmembrane helix</keyword>
<dbReference type="RefSeq" id="WP_257926713.1">
    <property type="nucleotide sequence ID" value="NZ_JAMXQV010000041.1"/>
</dbReference>
<proteinExistence type="predicted"/>
<keyword evidence="1" id="KW-0812">Transmembrane</keyword>
<gene>
    <name evidence="2" type="ORF">M8542_45775</name>
</gene>